<evidence type="ECO:0000256" key="1">
    <source>
        <dbReference type="ARBA" id="ARBA00004123"/>
    </source>
</evidence>
<dbReference type="GO" id="GO:0003700">
    <property type="term" value="F:DNA-binding transcription factor activity"/>
    <property type="evidence" value="ECO:0007669"/>
    <property type="project" value="TreeGrafter"/>
</dbReference>
<organism evidence="5 6">
    <name type="scientific">Stephania japonica</name>
    <dbReference type="NCBI Taxonomy" id="461633"/>
    <lineage>
        <taxon>Eukaryota</taxon>
        <taxon>Viridiplantae</taxon>
        <taxon>Streptophyta</taxon>
        <taxon>Embryophyta</taxon>
        <taxon>Tracheophyta</taxon>
        <taxon>Spermatophyta</taxon>
        <taxon>Magnoliopsida</taxon>
        <taxon>Ranunculales</taxon>
        <taxon>Menispermaceae</taxon>
        <taxon>Menispermoideae</taxon>
        <taxon>Cissampelideae</taxon>
        <taxon>Stephania</taxon>
    </lineage>
</organism>
<name>A0AAP0E3T2_9MAGN</name>
<evidence type="ECO:0000313" key="6">
    <source>
        <dbReference type="Proteomes" id="UP001417504"/>
    </source>
</evidence>
<proteinExistence type="predicted"/>
<dbReference type="InterPro" id="IPR010402">
    <property type="entry name" value="CCT_domain"/>
</dbReference>
<accession>A0AAP0E3T2</accession>
<dbReference type="Pfam" id="PF06203">
    <property type="entry name" value="CCT"/>
    <property type="match status" value="1"/>
</dbReference>
<dbReference type="GO" id="GO:0005634">
    <property type="term" value="C:nucleus"/>
    <property type="evidence" value="ECO:0007669"/>
    <property type="project" value="UniProtKB-SubCell"/>
</dbReference>
<dbReference type="AlphaFoldDB" id="A0AAP0E3T2"/>
<reference evidence="5 6" key="1">
    <citation type="submission" date="2024-01" db="EMBL/GenBank/DDBJ databases">
        <title>Genome assemblies of Stephania.</title>
        <authorList>
            <person name="Yang L."/>
        </authorList>
    </citation>
    <scope>NUCLEOTIDE SEQUENCE [LARGE SCALE GENOMIC DNA]</scope>
    <source>
        <strain evidence="5">QJT</strain>
        <tissue evidence="5">Leaf</tissue>
    </source>
</reference>
<gene>
    <name evidence="5" type="ORF">Sjap_026522</name>
</gene>
<dbReference type="InterPro" id="IPR045281">
    <property type="entry name" value="CONSTANS-like"/>
</dbReference>
<evidence type="ECO:0000256" key="3">
    <source>
        <dbReference type="PROSITE-ProRule" id="PRU00357"/>
    </source>
</evidence>
<comment type="subcellular location">
    <subcellularLocation>
        <location evidence="1 3">Nucleus</location>
    </subcellularLocation>
</comment>
<dbReference type="EMBL" id="JBBNAE010000011">
    <property type="protein sequence ID" value="KAK9086111.1"/>
    <property type="molecule type" value="Genomic_DNA"/>
</dbReference>
<dbReference type="Proteomes" id="UP001417504">
    <property type="component" value="Unassembled WGS sequence"/>
</dbReference>
<protein>
    <recommendedName>
        <fullName evidence="4">CCT domain-containing protein</fullName>
    </recommendedName>
</protein>
<evidence type="ECO:0000313" key="5">
    <source>
        <dbReference type="EMBL" id="KAK9086111.1"/>
    </source>
</evidence>
<comment type="caution">
    <text evidence="5">The sequence shown here is derived from an EMBL/GenBank/DDBJ whole genome shotgun (WGS) entry which is preliminary data.</text>
</comment>
<evidence type="ECO:0000259" key="4">
    <source>
        <dbReference type="PROSITE" id="PS51017"/>
    </source>
</evidence>
<dbReference type="PANTHER" id="PTHR31319">
    <property type="entry name" value="ZINC FINGER PROTEIN CONSTANS-LIKE 4"/>
    <property type="match status" value="1"/>
</dbReference>
<feature type="domain" description="CCT" evidence="4">
    <location>
        <begin position="85"/>
        <end position="127"/>
    </location>
</feature>
<dbReference type="GO" id="GO:0009909">
    <property type="term" value="P:regulation of flower development"/>
    <property type="evidence" value="ECO:0007669"/>
    <property type="project" value="InterPro"/>
</dbReference>
<dbReference type="PROSITE" id="PS51017">
    <property type="entry name" value="CCT"/>
    <property type="match status" value="1"/>
</dbReference>
<sequence>MVIIIINTCSNNSDKPMIMISFTIGTTTTTTTADHRENFNQFVSDFQPLMYGRSDANWGIEGRTLMLGNMEEANVKVRRYSMEERKDRIMKYLKKRNQRNFNKTIKYACRKTLADRRIRVRGRFARNNEVGGEEVPMAASMSTTNININQLDRDEEYYDTCAEIKEQNIGEEWLQDAVTSLMYLPIFAG</sequence>
<keyword evidence="2 3" id="KW-0539">Nucleus</keyword>
<evidence type="ECO:0000256" key="2">
    <source>
        <dbReference type="ARBA" id="ARBA00023242"/>
    </source>
</evidence>
<keyword evidence="6" id="KW-1185">Reference proteome</keyword>
<dbReference type="PANTHER" id="PTHR31319:SF110">
    <property type="entry name" value="CCT MOTIF FAMILY PROTEIN"/>
    <property type="match status" value="1"/>
</dbReference>